<evidence type="ECO:0000256" key="2">
    <source>
        <dbReference type="ARBA" id="ARBA00022801"/>
    </source>
</evidence>
<dbReference type="PRINTS" id="PR00111">
    <property type="entry name" value="ABHYDROLASE"/>
</dbReference>
<evidence type="ECO:0000259" key="3">
    <source>
        <dbReference type="Pfam" id="PF00561"/>
    </source>
</evidence>
<dbReference type="InterPro" id="IPR000073">
    <property type="entry name" value="AB_hydrolase_1"/>
</dbReference>
<keyword evidence="2" id="KW-0378">Hydrolase</keyword>
<reference evidence="4 5" key="1">
    <citation type="submission" date="2017-02" db="EMBL/GenBank/DDBJ databases">
        <authorList>
            <person name="Peterson S.W."/>
        </authorList>
    </citation>
    <scope>NUCLEOTIDE SEQUENCE [LARGE SCALE GENOMIC DNA]</scope>
    <source>
        <strain evidence="4 5">DSM 22335</strain>
    </source>
</reference>
<keyword evidence="5" id="KW-1185">Reference proteome</keyword>
<dbReference type="SUPFAM" id="SSF53474">
    <property type="entry name" value="alpha/beta-Hydrolases"/>
    <property type="match status" value="1"/>
</dbReference>
<feature type="domain" description="AB hydrolase-1" evidence="3">
    <location>
        <begin position="22"/>
        <end position="257"/>
    </location>
</feature>
<sequence>MTLRTVTKNNIHILNDDPSLQTIIFTHGFGTDQTAWNAVAEAFKDQYRLIMYDTVGAGSADPEAFSPNKYRSINSYATDLLAICQEFELKNAISISHSVGGMTSVLAANEKPEYFSKMALVGASPRYLNDTDTGYYGGFTQEDLDNLYQAMSNNYFAWVSGFANLAMQNADRPHLAENFARTLASIRPDIAQSVVRAIFQSDHRADLPRLQHDTLLIHSTEDIAVPDQVADYLHEHIRSSKLVHVSATGHFPHISAPGQVIDAIRQFL</sequence>
<dbReference type="InterPro" id="IPR029058">
    <property type="entry name" value="AB_hydrolase_fold"/>
</dbReference>
<evidence type="ECO:0000313" key="5">
    <source>
        <dbReference type="Proteomes" id="UP000190888"/>
    </source>
</evidence>
<dbReference type="Proteomes" id="UP000190888">
    <property type="component" value="Unassembled WGS sequence"/>
</dbReference>
<dbReference type="STRING" id="413434.SAMN04488132_103300"/>
<dbReference type="GO" id="GO:0016787">
    <property type="term" value="F:hydrolase activity"/>
    <property type="evidence" value="ECO:0007669"/>
    <property type="project" value="UniProtKB-KW"/>
</dbReference>
<dbReference type="Pfam" id="PF00561">
    <property type="entry name" value="Abhydrolase_1"/>
    <property type="match status" value="1"/>
</dbReference>
<dbReference type="AlphaFoldDB" id="A0A1T4MC35"/>
<dbReference type="FunFam" id="3.40.50.1820:FF:000042">
    <property type="entry name" value="probable strigolactone esterase DAD2"/>
    <property type="match status" value="1"/>
</dbReference>
<dbReference type="Gene3D" id="3.40.50.1820">
    <property type="entry name" value="alpha/beta hydrolase"/>
    <property type="match status" value="1"/>
</dbReference>
<evidence type="ECO:0000256" key="1">
    <source>
        <dbReference type="ARBA" id="ARBA00008645"/>
    </source>
</evidence>
<organism evidence="4 5">
    <name type="scientific">Sediminibacterium ginsengisoli</name>
    <dbReference type="NCBI Taxonomy" id="413434"/>
    <lineage>
        <taxon>Bacteria</taxon>
        <taxon>Pseudomonadati</taxon>
        <taxon>Bacteroidota</taxon>
        <taxon>Chitinophagia</taxon>
        <taxon>Chitinophagales</taxon>
        <taxon>Chitinophagaceae</taxon>
        <taxon>Sediminibacterium</taxon>
    </lineage>
</organism>
<gene>
    <name evidence="4" type="ORF">SAMN04488132_103300</name>
</gene>
<protein>
    <submittedName>
        <fullName evidence="4">Pimeloyl-ACP methyl ester carboxylesterase</fullName>
    </submittedName>
</protein>
<dbReference type="OrthoDB" id="9780932at2"/>
<name>A0A1T4MC35_9BACT</name>
<dbReference type="RefSeq" id="WP_078830780.1">
    <property type="nucleotide sequence ID" value="NZ_FUWH01000003.1"/>
</dbReference>
<dbReference type="PANTHER" id="PTHR43039">
    <property type="entry name" value="ESTERASE-RELATED"/>
    <property type="match status" value="1"/>
</dbReference>
<evidence type="ECO:0000313" key="4">
    <source>
        <dbReference type="EMBL" id="SJZ64348.1"/>
    </source>
</evidence>
<proteinExistence type="inferred from homology"/>
<comment type="similarity">
    <text evidence="1">Belongs to the AB hydrolase superfamily.</text>
</comment>
<dbReference type="EMBL" id="FUWH01000003">
    <property type="protein sequence ID" value="SJZ64348.1"/>
    <property type="molecule type" value="Genomic_DNA"/>
</dbReference>
<accession>A0A1T4MC35</accession>